<dbReference type="EMBL" id="CFOH01000073">
    <property type="protein sequence ID" value="CFE47372.1"/>
    <property type="molecule type" value="Genomic_DNA"/>
</dbReference>
<keyword evidence="1" id="KW-0472">Membrane</keyword>
<accession>A0A0U0RDP6</accession>
<evidence type="ECO:0000313" key="4">
    <source>
        <dbReference type="EMBL" id="COV56849.1"/>
    </source>
</evidence>
<feature type="transmembrane region" description="Helical" evidence="1">
    <location>
        <begin position="36"/>
        <end position="57"/>
    </location>
</feature>
<keyword evidence="1" id="KW-1133">Transmembrane helix</keyword>
<sequence length="105" mass="10518">MAAAACSPGEIAWFVVAAGIVHRIAPPAHGGRYHGIWSMAVAASSVAAPILAAFNLANGGRLVLAATTVTVGFFGAALCLPLARVLAAASCGPLSSKEPSRDSYQ</sequence>
<dbReference type="STRING" id="115862.BBG46_04565"/>
<proteinExistence type="predicted"/>
<feature type="transmembrane region" description="Helical" evidence="1">
    <location>
        <begin position="63"/>
        <end position="87"/>
    </location>
</feature>
<evidence type="ECO:0000313" key="6">
    <source>
        <dbReference type="Proteomes" id="UP000038802"/>
    </source>
</evidence>
<evidence type="ECO:0000313" key="8">
    <source>
        <dbReference type="Proteomes" id="UP000046947"/>
    </source>
</evidence>
<reference evidence="4" key="1">
    <citation type="submission" date="2015-03" db="EMBL/GenBank/DDBJ databases">
        <authorList>
            <person name="Murphy D."/>
        </authorList>
    </citation>
    <scope>NUCLEOTIDE SEQUENCE [LARGE SCALE GENOMIC DNA]</scope>
    <source>
        <strain evidence="4">K00500041</strain>
    </source>
</reference>
<keyword evidence="1" id="KW-0812">Transmembrane</keyword>
<dbReference type="Proteomes" id="UP000048600">
    <property type="component" value="Unassembled WGS sequence"/>
</dbReference>
<evidence type="ECO:0000313" key="3">
    <source>
        <dbReference type="EMBL" id="COV45909.1"/>
    </source>
</evidence>
<protein>
    <submittedName>
        <fullName evidence="4">Integral membrane protein</fullName>
    </submittedName>
</protein>
<reference evidence="6 7" key="2">
    <citation type="submission" date="2015-03" db="EMBL/GenBank/DDBJ databases">
        <authorList>
            <consortium name="Pathogen Informatics"/>
        </authorList>
    </citation>
    <scope>NUCLEOTIDE SEQUENCE [LARGE SCALE GENOMIC DNA]</scope>
    <source>
        <strain evidence="2 8">H09601792</strain>
        <strain evidence="6">K00500041</strain>
        <strain evidence="3 7">M09401471</strain>
        <strain evidence="5 9">P00601463</strain>
    </source>
</reference>
<evidence type="ECO:0000256" key="1">
    <source>
        <dbReference type="SAM" id="Phobius"/>
    </source>
</evidence>
<dbReference type="EMBL" id="CHKL01000084">
    <property type="protein sequence ID" value="COV97305.1"/>
    <property type="molecule type" value="Genomic_DNA"/>
</dbReference>
<dbReference type="Proteomes" id="UP000046947">
    <property type="component" value="Unassembled WGS sequence"/>
</dbReference>
<evidence type="ECO:0000313" key="7">
    <source>
        <dbReference type="Proteomes" id="UP000044938"/>
    </source>
</evidence>
<dbReference type="EMBL" id="CSAE01000146">
    <property type="protein sequence ID" value="COV56849.1"/>
    <property type="molecule type" value="Genomic_DNA"/>
</dbReference>
<evidence type="ECO:0000313" key="9">
    <source>
        <dbReference type="Proteomes" id="UP000048600"/>
    </source>
</evidence>
<dbReference type="AlphaFoldDB" id="A0A0U0RDP6"/>
<gene>
    <name evidence="2" type="ORF">ERS007688_00721</name>
    <name evidence="4" type="ORF">ERS007703_01644</name>
    <name evidence="3" type="ORF">ERS007720_00270</name>
    <name evidence="5" type="ORF">ERS007741_01088</name>
</gene>
<evidence type="ECO:0000313" key="5">
    <source>
        <dbReference type="EMBL" id="COV97305.1"/>
    </source>
</evidence>
<dbReference type="Proteomes" id="UP000038802">
    <property type="component" value="Unassembled WGS sequence"/>
</dbReference>
<evidence type="ECO:0000313" key="2">
    <source>
        <dbReference type="EMBL" id="CFE47372.1"/>
    </source>
</evidence>
<organism evidence="4 6">
    <name type="scientific">Mycobacterium tuberculosis</name>
    <dbReference type="NCBI Taxonomy" id="1773"/>
    <lineage>
        <taxon>Bacteria</taxon>
        <taxon>Bacillati</taxon>
        <taxon>Actinomycetota</taxon>
        <taxon>Actinomycetes</taxon>
        <taxon>Mycobacteriales</taxon>
        <taxon>Mycobacteriaceae</taxon>
        <taxon>Mycobacterium</taxon>
        <taxon>Mycobacterium tuberculosis complex</taxon>
    </lineage>
</organism>
<dbReference type="EMBL" id="CSAJ01000017">
    <property type="protein sequence ID" value="COV45909.1"/>
    <property type="molecule type" value="Genomic_DNA"/>
</dbReference>
<dbReference type="Proteomes" id="UP000044938">
    <property type="component" value="Unassembled WGS sequence"/>
</dbReference>
<name>A0A0U0RDP6_MYCTX</name>